<sequence>MDEARLVGNFDTMGKLAKMGNTNQENPQTEVDVVETQMEEQNEHSHKDWVIDTKQFIINNAGRPLSRRCCIYRAHVLRDVDKAAFTPKIVSIGPLHHFQEHLRGMEETKVKFLEQFLQRAAKTARLHEHHELTRLEDRLAFVNPEEVDTERANDFPCLGNFLNILKSLENDIRSSYAENLNHIVSEDFLRLILVDAAFIIELFLRSNFGGIVETWLPTDYFFIIIRNDLWLLENQLPFFVLRELYDLAFGSCSDIYPPFLQLTCKFFGLYNEQKKSITGEVNHFTDLLRAFFLPSFKDVENSRSGGKLEEKEQNCDEDEFDFSYEVLREHLPSATQLHAAGVKFRASESKCLLDIKFADGILEIPSLHIWEETAYLFRILIALEQYHYPHEQFISDYFTIMDYLLDTSKDIDLLVEKKIIKHWIGSSGKVANLFNSLCTNILKGRINRRFFRHIVELNKYHNQPWHSWKATLYRQYFSTPWRSASTVAATILLVLTLAQTILTGFTL</sequence>
<dbReference type="InterPro" id="IPR004158">
    <property type="entry name" value="DUF247_pln"/>
</dbReference>
<proteinExistence type="predicted"/>
<accession>A0AB32X3W7</accession>
<protein>
    <submittedName>
        <fullName evidence="2">UPF0481 protein At3g47200</fullName>
    </submittedName>
</protein>
<reference evidence="2" key="1">
    <citation type="submission" date="2025-08" db="UniProtKB">
        <authorList>
            <consortium name="RefSeq"/>
        </authorList>
    </citation>
    <scope>IDENTIFICATION</scope>
</reference>
<dbReference type="Pfam" id="PF03140">
    <property type="entry name" value="DUF247"/>
    <property type="match status" value="1"/>
</dbReference>
<dbReference type="PANTHER" id="PTHR31170:SF9">
    <property type="entry name" value="PROTEIN, PUTATIVE (DUF247)-RELATED"/>
    <property type="match status" value="1"/>
</dbReference>
<gene>
    <name evidence="2" type="primary">LOC18601395</name>
</gene>
<dbReference type="Proteomes" id="UP000694886">
    <property type="component" value="Unplaced"/>
</dbReference>
<dbReference type="PANTHER" id="PTHR31170">
    <property type="entry name" value="BNAC04G53230D PROTEIN"/>
    <property type="match status" value="1"/>
</dbReference>
<dbReference type="GeneID" id="18601395"/>
<dbReference type="RefSeq" id="XP_017985272.1">
    <property type="nucleotide sequence ID" value="XM_018129783.1"/>
</dbReference>
<dbReference type="KEGG" id="tcc:18601395"/>
<dbReference type="AlphaFoldDB" id="A0AB32X3W7"/>
<organism evidence="1 2">
    <name type="scientific">Theobroma cacao</name>
    <name type="common">Cacao</name>
    <name type="synonym">Cocoa</name>
    <dbReference type="NCBI Taxonomy" id="3641"/>
    <lineage>
        <taxon>Eukaryota</taxon>
        <taxon>Viridiplantae</taxon>
        <taxon>Streptophyta</taxon>
        <taxon>Embryophyta</taxon>
        <taxon>Tracheophyta</taxon>
        <taxon>Spermatophyta</taxon>
        <taxon>Magnoliopsida</taxon>
        <taxon>eudicotyledons</taxon>
        <taxon>Gunneridae</taxon>
        <taxon>Pentapetalae</taxon>
        <taxon>rosids</taxon>
        <taxon>malvids</taxon>
        <taxon>Malvales</taxon>
        <taxon>Malvaceae</taxon>
        <taxon>Byttnerioideae</taxon>
        <taxon>Theobroma</taxon>
    </lineage>
</organism>
<name>A0AB32X3W7_THECC</name>
<evidence type="ECO:0000313" key="2">
    <source>
        <dbReference type="RefSeq" id="XP_017985272.1"/>
    </source>
</evidence>
<evidence type="ECO:0000313" key="1">
    <source>
        <dbReference type="Proteomes" id="UP000694886"/>
    </source>
</evidence>